<dbReference type="InterPro" id="IPR055768">
    <property type="entry name" value="DUF7344"/>
</dbReference>
<comment type="caution">
    <text evidence="2">The sequence shown here is derived from an EMBL/GenBank/DDBJ whole genome shotgun (WGS) entry which is preliminary data.</text>
</comment>
<organism evidence="2 3">
    <name type="scientific">Halobaculum marinum</name>
    <dbReference type="NCBI Taxonomy" id="3031996"/>
    <lineage>
        <taxon>Archaea</taxon>
        <taxon>Methanobacteriati</taxon>
        <taxon>Methanobacteriota</taxon>
        <taxon>Stenosarchaea group</taxon>
        <taxon>Halobacteria</taxon>
        <taxon>Halobacteriales</taxon>
        <taxon>Haloferacaceae</taxon>
        <taxon>Halobaculum</taxon>
    </lineage>
</organism>
<evidence type="ECO:0000313" key="3">
    <source>
        <dbReference type="Proteomes" id="UP001596388"/>
    </source>
</evidence>
<gene>
    <name evidence="2" type="ORF">ACFQKD_11110</name>
</gene>
<feature type="domain" description="DUF7344" evidence="1">
    <location>
        <begin position="49"/>
        <end position="84"/>
    </location>
</feature>
<proteinExistence type="predicted"/>
<accession>A0ABD5WZY9</accession>
<evidence type="ECO:0000313" key="2">
    <source>
        <dbReference type="EMBL" id="MFC7097853.1"/>
    </source>
</evidence>
<dbReference type="RefSeq" id="WP_276237652.1">
    <property type="nucleotide sequence ID" value="NZ_CP119989.1"/>
</dbReference>
<dbReference type="GeneID" id="79271232"/>
<evidence type="ECO:0000259" key="1">
    <source>
        <dbReference type="Pfam" id="PF24035"/>
    </source>
</evidence>
<name>A0ABD5WZY9_9EURY</name>
<keyword evidence="3" id="KW-1185">Reference proteome</keyword>
<reference evidence="2 3" key="1">
    <citation type="journal article" date="2019" name="Int. J. Syst. Evol. Microbiol.">
        <title>The Global Catalogue of Microorganisms (GCM) 10K type strain sequencing project: providing services to taxonomists for standard genome sequencing and annotation.</title>
        <authorList>
            <consortium name="The Broad Institute Genomics Platform"/>
            <consortium name="The Broad Institute Genome Sequencing Center for Infectious Disease"/>
            <person name="Wu L."/>
            <person name="Ma J."/>
        </authorList>
    </citation>
    <scope>NUCLEOTIDE SEQUENCE [LARGE SCALE GENOMIC DNA]</scope>
    <source>
        <strain evidence="2 3">DT55</strain>
    </source>
</reference>
<dbReference type="Proteomes" id="UP001596388">
    <property type="component" value="Unassembled WGS sequence"/>
</dbReference>
<dbReference type="AlphaFoldDB" id="A0ABD5WZY9"/>
<protein>
    <submittedName>
        <fullName evidence="2">ArsR family transcriptional regulator</fullName>
    </submittedName>
</protein>
<dbReference type="EMBL" id="JBHTAG010000003">
    <property type="protein sequence ID" value="MFC7097853.1"/>
    <property type="molecule type" value="Genomic_DNA"/>
</dbReference>
<dbReference type="Pfam" id="PF24035">
    <property type="entry name" value="DUF7344"/>
    <property type="match status" value="1"/>
</dbReference>
<sequence length="110" mass="12503">MSPTDPSPETYDRWFELLSDGIRRRLLLELSSRFPPPVSVSVPDDIARPDEDPDSLHLRLSHVHLPKLAEAQVVDWNREEGVVSTGPAFESIFPLIQAIEAHDEFEMERG</sequence>